<evidence type="ECO:0000313" key="4">
    <source>
        <dbReference type="Proteomes" id="UP000663400"/>
    </source>
</evidence>
<dbReference type="PANTHER" id="PTHR13847:SF201">
    <property type="entry name" value="PUTATIBE OXIDOREDUCTASE"/>
    <property type="match status" value="1"/>
</dbReference>
<gene>
    <name evidence="3" type="ORF">HIV01_016465</name>
</gene>
<dbReference type="EMBL" id="CP071517">
    <property type="protein sequence ID" value="QSX74736.1"/>
    <property type="molecule type" value="Genomic_DNA"/>
</dbReference>
<dbReference type="RefSeq" id="WP_200608792.1">
    <property type="nucleotide sequence ID" value="NZ_CP071517.1"/>
</dbReference>
<evidence type="ECO:0000259" key="2">
    <source>
        <dbReference type="Pfam" id="PF01266"/>
    </source>
</evidence>
<dbReference type="PANTHER" id="PTHR13847">
    <property type="entry name" value="SARCOSINE DEHYDROGENASE-RELATED"/>
    <property type="match status" value="1"/>
</dbReference>
<sequence length="404" mass="44908">MDLKSGYPYWAVSNGLMYAFPRLEADARCDVAIIGGGVTAALIADALIEDGHEVVVLEQRDIGWGSTAASTALLQYESDVTLGDLARQYGLTEALKSYRASAETIGQLEALSRRLRDVGFERVHSVYYASRAWHRRKLRSEFDLRAEHGFDVEWLGPEELLERFGFRAPAAIVSTPAASIDPYRLTHRLFRALQGQGAQVFDRTCVERIEPSARKVDLVTGDGLRVRAGHVVVAAGYASQQWLDRRFASNRSSYAFISDPLDPDVLASLRRTVMWETARPYLYLRTTPDCRVIVGGEDDAVDIPARRDGRVGKKAGKLMEKLSGLFPQLQPLIPAFSWAGTFAETKDGLPFMGANAQWGPRVLFAMAYGGNGITYSMVGRDLIRAAIKRRQHPLAALYSFDRMR</sequence>
<accession>A0ABX7RBQ0</accession>
<dbReference type="SUPFAM" id="SSF51905">
    <property type="entry name" value="FAD/NAD(P)-binding domain"/>
    <property type="match status" value="1"/>
</dbReference>
<dbReference type="InterPro" id="IPR006076">
    <property type="entry name" value="FAD-dep_OxRdtase"/>
</dbReference>
<dbReference type="Pfam" id="PF01266">
    <property type="entry name" value="DAO"/>
    <property type="match status" value="1"/>
</dbReference>
<organism evidence="3 4">
    <name type="scientific">Lysobacter arenosi</name>
    <dbReference type="NCBI Taxonomy" id="2795387"/>
    <lineage>
        <taxon>Bacteria</taxon>
        <taxon>Pseudomonadati</taxon>
        <taxon>Pseudomonadota</taxon>
        <taxon>Gammaproteobacteria</taxon>
        <taxon>Lysobacterales</taxon>
        <taxon>Lysobacteraceae</taxon>
        <taxon>Lysobacter</taxon>
    </lineage>
</organism>
<dbReference type="Gene3D" id="3.30.9.10">
    <property type="entry name" value="D-Amino Acid Oxidase, subunit A, domain 2"/>
    <property type="match status" value="1"/>
</dbReference>
<keyword evidence="4" id="KW-1185">Reference proteome</keyword>
<proteinExistence type="predicted"/>
<reference evidence="3 4" key="1">
    <citation type="submission" date="2021-02" db="EMBL/GenBank/DDBJ databases">
        <title>Lysobacter arenosi sp. nov., isolated from soil of gangwondo yeongwol, south Korea.</title>
        <authorList>
            <person name="Kim K.R."/>
            <person name="Kim K.H."/>
            <person name="Jeon C.O."/>
        </authorList>
    </citation>
    <scope>NUCLEOTIDE SEQUENCE [LARGE SCALE GENOMIC DNA]</scope>
    <source>
        <strain evidence="3 4">R7</strain>
    </source>
</reference>
<evidence type="ECO:0000256" key="1">
    <source>
        <dbReference type="ARBA" id="ARBA00023002"/>
    </source>
</evidence>
<keyword evidence="1" id="KW-0560">Oxidoreductase</keyword>
<protein>
    <submittedName>
        <fullName evidence="3">FAD-binding oxidoreductase</fullName>
    </submittedName>
</protein>
<name>A0ABX7RBQ0_9GAMM</name>
<feature type="domain" description="FAD dependent oxidoreductase" evidence="2">
    <location>
        <begin position="30"/>
        <end position="382"/>
    </location>
</feature>
<dbReference type="Gene3D" id="3.50.50.60">
    <property type="entry name" value="FAD/NAD(P)-binding domain"/>
    <property type="match status" value="1"/>
</dbReference>
<dbReference type="Proteomes" id="UP000663400">
    <property type="component" value="Chromosome"/>
</dbReference>
<dbReference type="InterPro" id="IPR036188">
    <property type="entry name" value="FAD/NAD-bd_sf"/>
</dbReference>
<evidence type="ECO:0000313" key="3">
    <source>
        <dbReference type="EMBL" id="QSX74736.1"/>
    </source>
</evidence>